<proteinExistence type="predicted"/>
<protein>
    <recommendedName>
        <fullName evidence="1">PorZ N-terminal beta-propeller domain-containing protein</fullName>
    </recommendedName>
</protein>
<accession>A0ABM8UR71</accession>
<gene>
    <name evidence="2" type="ORF">DYBT9623_02695</name>
</gene>
<dbReference type="Pfam" id="PF21544">
    <property type="entry name" value="PorZ_N_b_propeller"/>
    <property type="match status" value="1"/>
</dbReference>
<evidence type="ECO:0000259" key="1">
    <source>
        <dbReference type="Pfam" id="PF21544"/>
    </source>
</evidence>
<organism evidence="2 3">
    <name type="scientific">Dyadobacter linearis</name>
    <dbReference type="NCBI Taxonomy" id="2823330"/>
    <lineage>
        <taxon>Bacteria</taxon>
        <taxon>Pseudomonadati</taxon>
        <taxon>Bacteroidota</taxon>
        <taxon>Cytophagia</taxon>
        <taxon>Cytophagales</taxon>
        <taxon>Spirosomataceae</taxon>
        <taxon>Dyadobacter</taxon>
    </lineage>
</organism>
<dbReference type="RefSeq" id="WP_215234032.1">
    <property type="nucleotide sequence ID" value="NZ_CAJRAU010000003.1"/>
</dbReference>
<feature type="domain" description="PorZ N-terminal beta-propeller" evidence="1">
    <location>
        <begin position="47"/>
        <end position="212"/>
    </location>
</feature>
<dbReference type="Gene3D" id="2.130.10.10">
    <property type="entry name" value="YVTN repeat-like/Quinoprotein amine dehydrogenase"/>
    <property type="match status" value="3"/>
</dbReference>
<dbReference type="NCBIfam" id="TIGR04183">
    <property type="entry name" value="Por_Secre_tail"/>
    <property type="match status" value="1"/>
</dbReference>
<comment type="caution">
    <text evidence="2">The sequence shown here is derived from an EMBL/GenBank/DDBJ whole genome shotgun (WGS) entry which is preliminary data.</text>
</comment>
<reference evidence="2 3" key="1">
    <citation type="submission" date="2021-04" db="EMBL/GenBank/DDBJ databases">
        <authorList>
            <person name="Rodrigo-Torres L."/>
            <person name="Arahal R. D."/>
            <person name="Lucena T."/>
        </authorList>
    </citation>
    <scope>NUCLEOTIDE SEQUENCE [LARGE SCALE GENOMIC DNA]</scope>
    <source>
        <strain evidence="2 3">CECT 9623</strain>
    </source>
</reference>
<dbReference type="InterPro" id="IPR026444">
    <property type="entry name" value="Secre_tail"/>
</dbReference>
<dbReference type="InterPro" id="IPR048954">
    <property type="entry name" value="PorZ_N"/>
</dbReference>
<evidence type="ECO:0000313" key="3">
    <source>
        <dbReference type="Proteomes" id="UP000679725"/>
    </source>
</evidence>
<dbReference type="InterPro" id="IPR015943">
    <property type="entry name" value="WD40/YVTN_repeat-like_dom_sf"/>
</dbReference>
<name>A0ABM8UR71_9BACT</name>
<dbReference type="EMBL" id="CAJRAU010000003">
    <property type="protein sequence ID" value="CAG5069955.1"/>
    <property type="molecule type" value="Genomic_DNA"/>
</dbReference>
<dbReference type="SUPFAM" id="SSF50998">
    <property type="entry name" value="Quinoprotein alcohol dehydrogenase-like"/>
    <property type="match status" value="1"/>
</dbReference>
<dbReference type="InterPro" id="IPR011110">
    <property type="entry name" value="Reg_prop"/>
</dbReference>
<dbReference type="InterPro" id="IPR011047">
    <property type="entry name" value="Quinoprotein_ADH-like_sf"/>
</dbReference>
<sequence length="605" mass="66235">MKPFLPLAFVFILAFQHVQGQSLALGKWQTHFSPLSGKNIIQSNGKIYYSTHNGLFSIDQETIEVKSWSKSDGFNDIGISSLAFSKEKSLLLVGYRSGLLDFVYLNNESLPDQIEAWTVLNQTAGITTSKAINKIVFRDQLAYLCTDFGIVKLDIELRQVDETYRYIGPQGAQVSVRDIAFTSDSIYAITSAGLLAASLLPEVNRQYFANWKTIVTPGQPVSIAFSDNKLYGGFSKKGFFQRNNNTWTEVFNSQSDYFNTYKSETGLLVVETDRLRLVGPDNKTSSVNSPAFQMLSSAIETVPGKYWVADRKRGALTNQGADFQSIKFPNSDTTISPRPDSIVTDLQGLTWAKIPDYLGGGISVKNESGQQRILSSNVGGGSLPSNSVNSLAIDTDGYIWFASERGAGYFNAADVLDGSRIDAILPIYGQRRLFSNEKCTAIAVEPGNRKWLATRTGLYLFSGDGTELLVKFDTNNSPLPSNDILALKMEAETGLLFIDTPNGMVSYQTGSSAPAEKLDNVTIFPNPVRPNYSGIIGFKGLKDQSTVKIATLSGRLIFETKSQGGTASWNLLDYTGKRARGGIYLVLIVSGDRTEKLAGKLAVID</sequence>
<keyword evidence="3" id="KW-1185">Reference proteome</keyword>
<dbReference type="Proteomes" id="UP000679725">
    <property type="component" value="Unassembled WGS sequence"/>
</dbReference>
<dbReference type="Pfam" id="PF07494">
    <property type="entry name" value="Reg_prop"/>
    <property type="match status" value="1"/>
</dbReference>
<evidence type="ECO:0000313" key="2">
    <source>
        <dbReference type="EMBL" id="CAG5069955.1"/>
    </source>
</evidence>